<evidence type="ECO:0008006" key="3">
    <source>
        <dbReference type="Google" id="ProtNLM"/>
    </source>
</evidence>
<gene>
    <name evidence="1" type="ORF">NYR52_14950</name>
</gene>
<dbReference type="RefSeq" id="WP_259435957.1">
    <property type="nucleotide sequence ID" value="NZ_CP103866.1"/>
</dbReference>
<dbReference type="Proteomes" id="UP001058650">
    <property type="component" value="Chromosome"/>
</dbReference>
<protein>
    <recommendedName>
        <fullName evidence="3">Tetratricopeptide repeat protein</fullName>
    </recommendedName>
</protein>
<proteinExistence type="predicted"/>
<reference evidence="1" key="1">
    <citation type="submission" date="2022-08" db="EMBL/GenBank/DDBJ databases">
        <title>The complete genome sequence of the thermophilic bacterium Laceyella sacchari FBKL4.010 reveals the basis for tetramethylpyrazine biosynthesis in Moutai-flavor Daqu.</title>
        <authorList>
            <person name="Li D."/>
            <person name="Huang W."/>
            <person name="Wang C."/>
            <person name="Qiu S."/>
        </authorList>
    </citation>
    <scope>NUCLEOTIDE SEQUENCE</scope>
    <source>
        <strain evidence="1">FBKL4.014</strain>
    </source>
</reference>
<evidence type="ECO:0000313" key="1">
    <source>
        <dbReference type="EMBL" id="UWE03387.1"/>
    </source>
</evidence>
<evidence type="ECO:0000313" key="2">
    <source>
        <dbReference type="Proteomes" id="UP001058650"/>
    </source>
</evidence>
<name>A0ABY5U146_LACSH</name>
<keyword evidence="2" id="KW-1185">Reference proteome</keyword>
<sequence>MTNDAKKLDFISQLFDVNGDNPYDIRIVDHKPFSMDEHMMMMLDRFMEDKTVVFPFPKRGMIHWLICNKNRHQLHRDYKEIYSFIKVFCTDGICFRHFNPEYRIGKLGKDLFTDGYFLLKSVNQEADNIWKMLSLWMQLDERRPADQLEKTERSAFALRSEFQQYLALENWIEAERTLEEIRQGYYVSDENYIFLQIQFWTHQRKWEKIWYSKYFELIAAMETIPLQIRCSLLSAFYYVILSPTEIEERYEEAHQKFQQHRFRLGNLLYTSLGLDEEIYLRIFAHEAFLNGDRNRLENLMQNTNDLTTKELLQYFVSQITIGSIEAEIKVDPELEGEELALYYIKEKRYDDAYNSLKECSPTPKVAELLCRLAVVTEAKQVYSSAYEVYKQLSEDEQVELEQNPDSKPQVLLVKQWKEGLKSQVEQPTNETWNYWFQSFLSGELSEDKLGERLKRIDELNSAFDWSPSMLTDLTEVLTSIAIEELTTSKKILLDKALPFFVSDFLLHHQFPNPQAQDVYDYTVELMKIHSKRNRNNTELLLKLMEGMLLLEVTLVNNLWNSAKYWFNINPTKALLSQVLVALELFEEYGLSHDELRALWGHWTASIGEGIRTISHTDLVSWWEFGRIISGDEYLLRMIEEAINTMSTDEETDVISQQDPLIVTIFTLRPQTAKRAIERLQPRNEKIKYRICADEILTDQAKVYAKSSDINIVVTSCLTHALFYGIQRYLNKTVYPKSSGTSGIIKAFEDYLQNNY</sequence>
<organism evidence="1 2">
    <name type="scientific">Laceyella sacchari</name>
    <name type="common">Thermoactinomyces thalpophilus</name>
    <dbReference type="NCBI Taxonomy" id="37482"/>
    <lineage>
        <taxon>Bacteria</taxon>
        <taxon>Bacillati</taxon>
        <taxon>Bacillota</taxon>
        <taxon>Bacilli</taxon>
        <taxon>Bacillales</taxon>
        <taxon>Thermoactinomycetaceae</taxon>
        <taxon>Laceyella</taxon>
    </lineage>
</organism>
<dbReference type="EMBL" id="CP103866">
    <property type="protein sequence ID" value="UWE03387.1"/>
    <property type="molecule type" value="Genomic_DNA"/>
</dbReference>
<accession>A0ABY5U146</accession>